<protein>
    <recommendedName>
        <fullName evidence="4">DUF975 family protein</fullName>
    </recommendedName>
</protein>
<evidence type="ECO:0000256" key="1">
    <source>
        <dbReference type="SAM" id="Phobius"/>
    </source>
</evidence>
<feature type="transmembrane region" description="Helical" evidence="1">
    <location>
        <begin position="44"/>
        <end position="64"/>
    </location>
</feature>
<feature type="transmembrane region" description="Helical" evidence="1">
    <location>
        <begin position="223"/>
        <end position="244"/>
    </location>
</feature>
<feature type="transmembrane region" description="Helical" evidence="1">
    <location>
        <begin position="76"/>
        <end position="94"/>
    </location>
</feature>
<evidence type="ECO:0008006" key="4">
    <source>
        <dbReference type="Google" id="ProtNLM"/>
    </source>
</evidence>
<comment type="caution">
    <text evidence="2">The sequence shown here is derived from an EMBL/GenBank/DDBJ whole genome shotgun (WGS) entry which is preliminary data.</text>
</comment>
<feature type="transmembrane region" description="Helical" evidence="1">
    <location>
        <begin position="106"/>
        <end position="127"/>
    </location>
</feature>
<proteinExistence type="predicted"/>
<keyword evidence="1" id="KW-0812">Transmembrane</keyword>
<accession>A0ABT0AN50</accession>
<dbReference type="EMBL" id="JAAEDA010000012">
    <property type="protein sequence ID" value="MCJ1977974.1"/>
    <property type="molecule type" value="Genomic_DNA"/>
</dbReference>
<keyword evidence="1" id="KW-0472">Membrane</keyword>
<evidence type="ECO:0000313" key="3">
    <source>
        <dbReference type="Proteomes" id="UP001522462"/>
    </source>
</evidence>
<name>A0ABT0AN50_9LACT</name>
<reference evidence="2 3" key="1">
    <citation type="journal article" date="2022" name="Microbiol. Res.">
        <title>Comparative genome analysis, predicted lifestyle and antimicrobial strategies of Lactococcus carnosus and Lactococcus paracarnosus isolated from meat.</title>
        <authorList>
            <person name="Werum V."/>
            <person name="Ehrmann M."/>
            <person name="Vogel R."/>
            <person name="Hilgarth M."/>
        </authorList>
    </citation>
    <scope>NUCLEOTIDE SEQUENCE [LARGE SCALE GENOMIC DNA]</scope>
    <source>
        <strain evidence="2 3">TMW21897</strain>
    </source>
</reference>
<feature type="transmembrane region" description="Helical" evidence="1">
    <location>
        <begin position="133"/>
        <end position="151"/>
    </location>
</feature>
<gene>
    <name evidence="2" type="ORF">GYN19_08410</name>
</gene>
<dbReference type="Proteomes" id="UP001522462">
    <property type="component" value="Unassembled WGS sequence"/>
</dbReference>
<keyword evidence="3" id="KW-1185">Reference proteome</keyword>
<sequence length="276" mass="32177">MKKIQQILQSFSFEEANQVLTFQDIYNMKSGDIESKFSITLKKLVVLLIGLSLPTLMLIRYLGVSGNLPTSNLSRGIAIVFSILVICELLYFYFNDRCEYSKNYRYHTFIYIVGKNIFILMIGGAIGTDDGNYLWHIIPILIYIFSALYLYSRVEKNLVLETINNLFTKKYKISKLLSITFRISGIVMIVGVVIVQFYRLNKFWIRTVDFSKNTDFSFLTGDFSWILAIPFLLLIALIPTYLCFDASSYVKKALLDQYPEEFRKVYNFTKEEWYGE</sequence>
<evidence type="ECO:0000313" key="2">
    <source>
        <dbReference type="EMBL" id="MCJ1977974.1"/>
    </source>
</evidence>
<keyword evidence="1" id="KW-1133">Transmembrane helix</keyword>
<feature type="transmembrane region" description="Helical" evidence="1">
    <location>
        <begin position="179"/>
        <end position="198"/>
    </location>
</feature>
<dbReference type="RefSeq" id="WP_243914933.1">
    <property type="nucleotide sequence ID" value="NZ_JAAECY010000009.1"/>
</dbReference>
<organism evidence="2 3">
    <name type="scientific">Pseudolactococcus paracarnosus</name>
    <dbReference type="NCBI Taxonomy" id="2749962"/>
    <lineage>
        <taxon>Bacteria</taxon>
        <taxon>Bacillati</taxon>
        <taxon>Bacillota</taxon>
        <taxon>Bacilli</taxon>
        <taxon>Lactobacillales</taxon>
        <taxon>Streptococcaceae</taxon>
        <taxon>Pseudolactococcus</taxon>
    </lineage>
</organism>